<feature type="chain" id="PRO_5017651749" description="SET domain-containing protein" evidence="1">
    <location>
        <begin position="27"/>
        <end position="380"/>
    </location>
</feature>
<reference evidence="3 4" key="1">
    <citation type="submission" date="2018-05" db="EMBL/GenBank/DDBJ databases">
        <title>Draft genome sequence of Scytalidium lignicola DSM 105466, a ubiquitous saprotrophic fungus.</title>
        <authorList>
            <person name="Buettner E."/>
            <person name="Gebauer A.M."/>
            <person name="Hofrichter M."/>
            <person name="Liers C."/>
            <person name="Kellner H."/>
        </authorList>
    </citation>
    <scope>NUCLEOTIDE SEQUENCE [LARGE SCALE GENOMIC DNA]</scope>
    <source>
        <strain evidence="3 4">DSM 105466</strain>
    </source>
</reference>
<evidence type="ECO:0000259" key="2">
    <source>
        <dbReference type="PROSITE" id="PS50280"/>
    </source>
</evidence>
<dbReference type="Gene3D" id="2.170.270.10">
    <property type="entry name" value="SET domain"/>
    <property type="match status" value="1"/>
</dbReference>
<feature type="non-terminal residue" evidence="3">
    <location>
        <position position="1"/>
    </location>
</feature>
<dbReference type="SUPFAM" id="SSF82199">
    <property type="entry name" value="SET domain"/>
    <property type="match status" value="1"/>
</dbReference>
<name>A0A3E2H221_SCYLI</name>
<dbReference type="AlphaFoldDB" id="A0A3E2H221"/>
<organism evidence="3 4">
    <name type="scientific">Scytalidium lignicola</name>
    <name type="common">Hyphomycete</name>
    <dbReference type="NCBI Taxonomy" id="5539"/>
    <lineage>
        <taxon>Eukaryota</taxon>
        <taxon>Fungi</taxon>
        <taxon>Dikarya</taxon>
        <taxon>Ascomycota</taxon>
        <taxon>Pezizomycotina</taxon>
        <taxon>Leotiomycetes</taxon>
        <taxon>Leotiomycetes incertae sedis</taxon>
        <taxon>Scytalidium</taxon>
    </lineage>
</organism>
<evidence type="ECO:0000256" key="1">
    <source>
        <dbReference type="SAM" id="SignalP"/>
    </source>
</evidence>
<dbReference type="STRING" id="5539.A0A3E2H221"/>
<dbReference type="PANTHER" id="PTHR47332">
    <property type="entry name" value="SET DOMAIN-CONTAINING PROTEIN 5"/>
    <property type="match status" value="1"/>
</dbReference>
<dbReference type="PANTHER" id="PTHR47332:SF4">
    <property type="entry name" value="SET DOMAIN-CONTAINING PROTEIN 5"/>
    <property type="match status" value="1"/>
</dbReference>
<dbReference type="InterPro" id="IPR053185">
    <property type="entry name" value="SET_domain_protein"/>
</dbReference>
<protein>
    <recommendedName>
        <fullName evidence="2">SET domain-containing protein</fullName>
    </recommendedName>
</protein>
<comment type="caution">
    <text evidence="3">The sequence shown here is derived from an EMBL/GenBank/DDBJ whole genome shotgun (WGS) entry which is preliminary data.</text>
</comment>
<feature type="signal peptide" evidence="1">
    <location>
        <begin position="1"/>
        <end position="26"/>
    </location>
</feature>
<dbReference type="InterPro" id="IPR001214">
    <property type="entry name" value="SET_dom"/>
</dbReference>
<dbReference type="SMART" id="SM00317">
    <property type="entry name" value="SET"/>
    <property type="match status" value="1"/>
</dbReference>
<sequence length="380" mass="43018">MARSIVSSNILAVLFLPLIAIMRTDACIFYEQSCHISSKDSYQSYPDLSHTRGNGTVGPETCLKVLTELDKNLANTVIDERRRKEELESHYIEILSPIYKVIPSPGRGLGAFAITPIPRGTKIIIEEPLVSVELPKIVPGQGYRIVDMVNDLEFSFENLSVEEQEQYLDLHEHRFPSEQDQSKLLTIFRSNAYNTGNNRVGLFPRIARINHSCKPNCGNYWSEQMGHRVIFAAVDIEEGEELTVSYIPLLKPASERKSRLGQYGFTCDCIACQSRESDHTRIKISKLFDSLENIPDVVTKKAAARTKTLVDLIEEEGLTDYLARAYRLAASYNQRLGYWLEAKKWALLELEMHQLAENDSHDAINTMDLINSLDDSLSNS</sequence>
<accession>A0A3E2H221</accession>
<dbReference type="Proteomes" id="UP000258309">
    <property type="component" value="Unassembled WGS sequence"/>
</dbReference>
<dbReference type="InterPro" id="IPR046341">
    <property type="entry name" value="SET_dom_sf"/>
</dbReference>
<dbReference type="EMBL" id="NCSJ02000206">
    <property type="protein sequence ID" value="RFU27434.1"/>
    <property type="molecule type" value="Genomic_DNA"/>
</dbReference>
<gene>
    <name evidence="3" type="ORF">B7463_g8900</name>
</gene>
<proteinExistence type="predicted"/>
<evidence type="ECO:0000313" key="3">
    <source>
        <dbReference type="EMBL" id="RFU27434.1"/>
    </source>
</evidence>
<dbReference type="OrthoDB" id="265717at2759"/>
<keyword evidence="4" id="KW-1185">Reference proteome</keyword>
<dbReference type="Pfam" id="PF00856">
    <property type="entry name" value="SET"/>
    <property type="match status" value="1"/>
</dbReference>
<feature type="non-terminal residue" evidence="3">
    <location>
        <position position="380"/>
    </location>
</feature>
<keyword evidence="1" id="KW-0732">Signal</keyword>
<dbReference type="PROSITE" id="PS50280">
    <property type="entry name" value="SET"/>
    <property type="match status" value="1"/>
</dbReference>
<evidence type="ECO:0000313" key="4">
    <source>
        <dbReference type="Proteomes" id="UP000258309"/>
    </source>
</evidence>
<dbReference type="OMA" id="NTSYYWS"/>
<feature type="domain" description="SET" evidence="2">
    <location>
        <begin position="85"/>
        <end position="247"/>
    </location>
</feature>